<reference evidence="1" key="2">
    <citation type="journal article" date="2015" name="Fish Shellfish Immunol.">
        <title>Early steps in the European eel (Anguilla anguilla)-Vibrio vulnificus interaction in the gills: Role of the RtxA13 toxin.</title>
        <authorList>
            <person name="Callol A."/>
            <person name="Pajuelo D."/>
            <person name="Ebbesson L."/>
            <person name="Teles M."/>
            <person name="MacKenzie S."/>
            <person name="Amaro C."/>
        </authorList>
    </citation>
    <scope>NUCLEOTIDE SEQUENCE</scope>
</reference>
<reference evidence="1" key="1">
    <citation type="submission" date="2014-11" db="EMBL/GenBank/DDBJ databases">
        <authorList>
            <person name="Amaro Gonzalez C."/>
        </authorList>
    </citation>
    <scope>NUCLEOTIDE SEQUENCE</scope>
</reference>
<organism evidence="1">
    <name type="scientific">Anguilla anguilla</name>
    <name type="common">European freshwater eel</name>
    <name type="synonym">Muraena anguilla</name>
    <dbReference type="NCBI Taxonomy" id="7936"/>
    <lineage>
        <taxon>Eukaryota</taxon>
        <taxon>Metazoa</taxon>
        <taxon>Chordata</taxon>
        <taxon>Craniata</taxon>
        <taxon>Vertebrata</taxon>
        <taxon>Euteleostomi</taxon>
        <taxon>Actinopterygii</taxon>
        <taxon>Neopterygii</taxon>
        <taxon>Teleostei</taxon>
        <taxon>Anguilliformes</taxon>
        <taxon>Anguillidae</taxon>
        <taxon>Anguilla</taxon>
    </lineage>
</organism>
<evidence type="ECO:0000313" key="1">
    <source>
        <dbReference type="EMBL" id="JAH24954.1"/>
    </source>
</evidence>
<name>A0A0E9R775_ANGAN</name>
<dbReference type="EMBL" id="GBXM01083623">
    <property type="protein sequence ID" value="JAH24954.1"/>
    <property type="molecule type" value="Transcribed_RNA"/>
</dbReference>
<dbReference type="AlphaFoldDB" id="A0A0E9R775"/>
<sequence length="30" mass="3531">MERLRPQATFSFAEETFFQINFLGAAEELH</sequence>
<protein>
    <submittedName>
        <fullName evidence="1">Uncharacterized protein</fullName>
    </submittedName>
</protein>
<proteinExistence type="predicted"/>
<accession>A0A0E9R775</accession>